<keyword evidence="6 13" id="KW-0812">Transmembrane</keyword>
<keyword evidence="11 13" id="KW-0472">Membrane</keyword>
<evidence type="ECO:0000313" key="15">
    <source>
        <dbReference type="EMBL" id="MFC5496803.1"/>
    </source>
</evidence>
<evidence type="ECO:0000256" key="3">
    <source>
        <dbReference type="ARBA" id="ARBA00022448"/>
    </source>
</evidence>
<evidence type="ECO:0000256" key="12">
    <source>
        <dbReference type="ARBA" id="ARBA00037975"/>
    </source>
</evidence>
<feature type="transmembrane region" description="Helical" evidence="13">
    <location>
        <begin position="148"/>
        <end position="167"/>
    </location>
</feature>
<dbReference type="EMBL" id="JBHSMF010000003">
    <property type="protein sequence ID" value="MFC5496803.1"/>
    <property type="molecule type" value="Genomic_DNA"/>
</dbReference>
<feature type="transmembrane region" description="Helical" evidence="13">
    <location>
        <begin position="12"/>
        <end position="32"/>
    </location>
</feature>
<keyword evidence="9 13" id="KW-1133">Transmembrane helix</keyword>
<dbReference type="PANTHER" id="PTHR30529">
    <property type="entry name" value="CYTOCHROME B561"/>
    <property type="match status" value="1"/>
</dbReference>
<evidence type="ECO:0000256" key="11">
    <source>
        <dbReference type="ARBA" id="ARBA00023136"/>
    </source>
</evidence>
<organism evidence="15 16">
    <name type="scientific">Caenimonas terrae</name>
    <dbReference type="NCBI Taxonomy" id="696074"/>
    <lineage>
        <taxon>Bacteria</taxon>
        <taxon>Pseudomonadati</taxon>
        <taxon>Pseudomonadota</taxon>
        <taxon>Betaproteobacteria</taxon>
        <taxon>Burkholderiales</taxon>
        <taxon>Comamonadaceae</taxon>
        <taxon>Caenimonas</taxon>
    </lineage>
</organism>
<evidence type="ECO:0000256" key="2">
    <source>
        <dbReference type="ARBA" id="ARBA00004651"/>
    </source>
</evidence>
<keyword evidence="5" id="KW-0349">Heme</keyword>
<comment type="similarity">
    <text evidence="12">Belongs to the cytochrome b561 family.</text>
</comment>
<evidence type="ECO:0000259" key="14">
    <source>
        <dbReference type="Pfam" id="PF01292"/>
    </source>
</evidence>
<evidence type="ECO:0000256" key="6">
    <source>
        <dbReference type="ARBA" id="ARBA00022692"/>
    </source>
</evidence>
<keyword evidence="16" id="KW-1185">Reference proteome</keyword>
<comment type="cofactor">
    <cofactor evidence="1">
        <name>heme b</name>
        <dbReference type="ChEBI" id="CHEBI:60344"/>
    </cofactor>
</comment>
<evidence type="ECO:0000256" key="9">
    <source>
        <dbReference type="ARBA" id="ARBA00022989"/>
    </source>
</evidence>
<keyword evidence="8" id="KW-0249">Electron transport</keyword>
<dbReference type="Proteomes" id="UP001596037">
    <property type="component" value="Unassembled WGS sequence"/>
</dbReference>
<dbReference type="Pfam" id="PF01292">
    <property type="entry name" value="Ni_hydr_CYTB"/>
    <property type="match status" value="1"/>
</dbReference>
<evidence type="ECO:0000256" key="5">
    <source>
        <dbReference type="ARBA" id="ARBA00022617"/>
    </source>
</evidence>
<dbReference type="InterPro" id="IPR052168">
    <property type="entry name" value="Cytochrome_b561_oxidase"/>
</dbReference>
<protein>
    <submittedName>
        <fullName evidence="15">Cytochrome b</fullName>
    </submittedName>
</protein>
<keyword evidence="3" id="KW-0813">Transport</keyword>
<evidence type="ECO:0000256" key="4">
    <source>
        <dbReference type="ARBA" id="ARBA00022475"/>
    </source>
</evidence>
<dbReference type="SUPFAM" id="SSF81342">
    <property type="entry name" value="Transmembrane di-heme cytochromes"/>
    <property type="match status" value="1"/>
</dbReference>
<reference evidence="16" key="1">
    <citation type="journal article" date="2019" name="Int. J. Syst. Evol. Microbiol.">
        <title>The Global Catalogue of Microorganisms (GCM) 10K type strain sequencing project: providing services to taxonomists for standard genome sequencing and annotation.</title>
        <authorList>
            <consortium name="The Broad Institute Genomics Platform"/>
            <consortium name="The Broad Institute Genome Sequencing Center for Infectious Disease"/>
            <person name="Wu L."/>
            <person name="Ma J."/>
        </authorList>
    </citation>
    <scope>NUCLEOTIDE SEQUENCE [LARGE SCALE GENOMIC DNA]</scope>
    <source>
        <strain evidence="16">CCUG 57401</strain>
    </source>
</reference>
<dbReference type="RefSeq" id="WP_376848836.1">
    <property type="nucleotide sequence ID" value="NZ_JBHSMF010000003.1"/>
</dbReference>
<dbReference type="InterPro" id="IPR016174">
    <property type="entry name" value="Di-haem_cyt_TM"/>
</dbReference>
<feature type="domain" description="Cytochrome b561 bacterial/Ni-hydrogenase" evidence="14">
    <location>
        <begin position="7"/>
        <end position="178"/>
    </location>
</feature>
<dbReference type="PANTHER" id="PTHR30529:SF1">
    <property type="entry name" value="CYTOCHROME B561 HOMOLOG 2"/>
    <property type="match status" value="1"/>
</dbReference>
<dbReference type="InterPro" id="IPR011577">
    <property type="entry name" value="Cyt_b561_bac/Ni-Hgenase"/>
</dbReference>
<keyword evidence="10" id="KW-0408">Iron</keyword>
<evidence type="ECO:0000256" key="8">
    <source>
        <dbReference type="ARBA" id="ARBA00022982"/>
    </source>
</evidence>
<name>A0ABW0NAC1_9BURK</name>
<proteinExistence type="inferred from homology"/>
<gene>
    <name evidence="15" type="ORF">ACFPOE_04590</name>
</gene>
<evidence type="ECO:0000256" key="1">
    <source>
        <dbReference type="ARBA" id="ARBA00001970"/>
    </source>
</evidence>
<evidence type="ECO:0000313" key="16">
    <source>
        <dbReference type="Proteomes" id="UP001596037"/>
    </source>
</evidence>
<sequence length="184" mass="19794">MASSNTRYGAVAQAFHWLTAALVLAAFLYGPGGSEERVYSAARAADRQLHETLGLCVLALVVLRLLWRLVDTRPEPVEVARWMGLAARAMQAGLYLLLFAVPLTAVAGAWLEGHPLTLLGGLEIGPWLAPAHDTGTLVAEIHTWLGDAILWLAGAHALAALFHHFMLHDGVLLSMLPGRGPARR</sequence>
<dbReference type="Gene3D" id="1.20.950.20">
    <property type="entry name" value="Transmembrane di-heme cytochromes, Chain C"/>
    <property type="match status" value="1"/>
</dbReference>
<keyword evidence="4" id="KW-1003">Cell membrane</keyword>
<evidence type="ECO:0000256" key="10">
    <source>
        <dbReference type="ARBA" id="ARBA00023004"/>
    </source>
</evidence>
<comment type="subcellular location">
    <subcellularLocation>
        <location evidence="2">Cell membrane</location>
        <topology evidence="2">Multi-pass membrane protein</topology>
    </subcellularLocation>
</comment>
<accession>A0ABW0NAC1</accession>
<keyword evidence="7" id="KW-0479">Metal-binding</keyword>
<feature type="transmembrane region" description="Helical" evidence="13">
    <location>
        <begin position="52"/>
        <end position="71"/>
    </location>
</feature>
<comment type="caution">
    <text evidence="15">The sequence shown here is derived from an EMBL/GenBank/DDBJ whole genome shotgun (WGS) entry which is preliminary data.</text>
</comment>
<evidence type="ECO:0000256" key="13">
    <source>
        <dbReference type="SAM" id="Phobius"/>
    </source>
</evidence>
<feature type="transmembrane region" description="Helical" evidence="13">
    <location>
        <begin position="92"/>
        <end position="111"/>
    </location>
</feature>
<evidence type="ECO:0000256" key="7">
    <source>
        <dbReference type="ARBA" id="ARBA00022723"/>
    </source>
</evidence>